<keyword evidence="4" id="KW-1185">Reference proteome</keyword>
<feature type="domain" description="Luciferase-like" evidence="2">
    <location>
        <begin position="25"/>
        <end position="312"/>
    </location>
</feature>
<proteinExistence type="predicted"/>
<dbReference type="InterPro" id="IPR011251">
    <property type="entry name" value="Luciferase-like_dom"/>
</dbReference>
<dbReference type="NCBIfam" id="TIGR03558">
    <property type="entry name" value="oxido_grp_1"/>
    <property type="match status" value="1"/>
</dbReference>
<evidence type="ECO:0000313" key="4">
    <source>
        <dbReference type="Proteomes" id="UP000187486"/>
    </source>
</evidence>
<dbReference type="SUPFAM" id="SSF51679">
    <property type="entry name" value="Bacterial luciferase-like"/>
    <property type="match status" value="1"/>
</dbReference>
<gene>
    <name evidence="3" type="ORF">BS329_24610</name>
</gene>
<dbReference type="PANTHER" id="PTHR30137:SF6">
    <property type="entry name" value="LUCIFERASE-LIKE MONOOXYGENASE"/>
    <property type="match status" value="1"/>
</dbReference>
<dbReference type="OrthoDB" id="9780518at2"/>
<dbReference type="Proteomes" id="UP000187486">
    <property type="component" value="Unassembled WGS sequence"/>
</dbReference>
<dbReference type="EMBL" id="MQUQ01000014">
    <property type="protein sequence ID" value="OLZ48298.1"/>
    <property type="molecule type" value="Genomic_DNA"/>
</dbReference>
<dbReference type="InterPro" id="IPR050766">
    <property type="entry name" value="Bact_Lucif_Oxidored"/>
</dbReference>
<dbReference type="GO" id="GO:0005829">
    <property type="term" value="C:cytosol"/>
    <property type="evidence" value="ECO:0007669"/>
    <property type="project" value="TreeGrafter"/>
</dbReference>
<dbReference type="Pfam" id="PF00296">
    <property type="entry name" value="Bac_luciferase"/>
    <property type="match status" value="1"/>
</dbReference>
<accession>A0A1R0KNA2</accession>
<organism evidence="3 4">
    <name type="scientific">Amycolatopsis coloradensis</name>
    <dbReference type="NCBI Taxonomy" id="76021"/>
    <lineage>
        <taxon>Bacteria</taxon>
        <taxon>Bacillati</taxon>
        <taxon>Actinomycetota</taxon>
        <taxon>Actinomycetes</taxon>
        <taxon>Pseudonocardiales</taxon>
        <taxon>Pseudonocardiaceae</taxon>
        <taxon>Amycolatopsis</taxon>
    </lineage>
</organism>
<comment type="similarity">
    <text evidence="1">To bacterial alkanal monooxygenase alpha and beta chains.</text>
</comment>
<dbReference type="RefSeq" id="WP_076163619.1">
    <property type="nucleotide sequence ID" value="NZ_JBEZVB010000066.1"/>
</dbReference>
<comment type="caution">
    <text evidence="3">The sequence shown here is derived from an EMBL/GenBank/DDBJ whole genome shotgun (WGS) entry which is preliminary data.</text>
</comment>
<reference evidence="3 4" key="1">
    <citation type="submission" date="2016-01" db="EMBL/GenBank/DDBJ databases">
        <title>Amycolatopsis coloradensis genome sequencing and assembly.</title>
        <authorList>
            <person name="Mayilraj S."/>
        </authorList>
    </citation>
    <scope>NUCLEOTIDE SEQUENCE [LARGE SCALE GENOMIC DNA]</scope>
    <source>
        <strain evidence="3 4">DSM 44225</strain>
    </source>
</reference>
<dbReference type="InterPro" id="IPR019949">
    <property type="entry name" value="CmoO-like"/>
</dbReference>
<evidence type="ECO:0000256" key="1">
    <source>
        <dbReference type="ARBA" id="ARBA00007789"/>
    </source>
</evidence>
<dbReference type="AlphaFoldDB" id="A0A1R0KNA2"/>
<name>A0A1R0KNA2_9PSEU</name>
<evidence type="ECO:0000313" key="3">
    <source>
        <dbReference type="EMBL" id="OLZ48298.1"/>
    </source>
</evidence>
<protein>
    <submittedName>
        <fullName evidence="3">Methylene-tetrahydromethanopterin reductase</fullName>
    </submittedName>
</protein>
<dbReference type="GO" id="GO:0016705">
    <property type="term" value="F:oxidoreductase activity, acting on paired donors, with incorporation or reduction of molecular oxygen"/>
    <property type="evidence" value="ECO:0007669"/>
    <property type="project" value="InterPro"/>
</dbReference>
<sequence>MPAGAGRVDPRVITLSVLDRSPTRRGGDAPRALRDTVAFARDIEALGYHRFWVSEHHSVPGVAGSAPTVLAAAVASATERIRVGTGGVMLPNHRPLVVSEQFGVLESLFPGRIDMGLGRSVGFTGGVRQALGHEKDDADRFGEQVRELLGFLTGDQTAYPGVHAIPAEGLRVPAFLLATGAGARLAAELGLPLVIAPVRGEGPLLEAIEGYRSGFRPSAQASRSYVVVSTAIAVAETAEAARRLLIPEAWSTVYSRTHGVFPPLSPVEEILTASLSERDRERLDRALDGQIAGTPDDVGDRLADLVAKTGADEILVTTSTFDQTERLDSYRALAEVAGLRSLAAAS</sequence>
<evidence type="ECO:0000259" key="2">
    <source>
        <dbReference type="Pfam" id="PF00296"/>
    </source>
</evidence>
<dbReference type="STRING" id="76021.BS329_24610"/>
<dbReference type="PANTHER" id="PTHR30137">
    <property type="entry name" value="LUCIFERASE-LIKE MONOOXYGENASE"/>
    <property type="match status" value="1"/>
</dbReference>
<dbReference type="InterPro" id="IPR036661">
    <property type="entry name" value="Luciferase-like_sf"/>
</dbReference>
<dbReference type="Gene3D" id="3.20.20.30">
    <property type="entry name" value="Luciferase-like domain"/>
    <property type="match status" value="1"/>
</dbReference>